<feature type="non-terminal residue" evidence="2">
    <location>
        <position position="1"/>
    </location>
</feature>
<dbReference type="AlphaFoldDB" id="A0A371GNA7"/>
<dbReference type="Proteomes" id="UP000257109">
    <property type="component" value="Unassembled WGS sequence"/>
</dbReference>
<gene>
    <name evidence="2" type="ORF">CR513_26132</name>
</gene>
<evidence type="ECO:0008006" key="4">
    <source>
        <dbReference type="Google" id="ProtNLM"/>
    </source>
</evidence>
<accession>A0A371GNA7</accession>
<comment type="caution">
    <text evidence="2">The sequence shown here is derived from an EMBL/GenBank/DDBJ whole genome shotgun (WGS) entry which is preliminary data.</text>
</comment>
<feature type="region of interest" description="Disordered" evidence="1">
    <location>
        <begin position="1"/>
        <end position="24"/>
    </location>
</feature>
<keyword evidence="3" id="KW-1185">Reference proteome</keyword>
<evidence type="ECO:0000256" key="1">
    <source>
        <dbReference type="SAM" id="MobiDB-lite"/>
    </source>
</evidence>
<dbReference type="OrthoDB" id="1426925at2759"/>
<organism evidence="2 3">
    <name type="scientific">Mucuna pruriens</name>
    <name type="common">Velvet bean</name>
    <name type="synonym">Dolichos pruriens</name>
    <dbReference type="NCBI Taxonomy" id="157652"/>
    <lineage>
        <taxon>Eukaryota</taxon>
        <taxon>Viridiplantae</taxon>
        <taxon>Streptophyta</taxon>
        <taxon>Embryophyta</taxon>
        <taxon>Tracheophyta</taxon>
        <taxon>Spermatophyta</taxon>
        <taxon>Magnoliopsida</taxon>
        <taxon>eudicotyledons</taxon>
        <taxon>Gunneridae</taxon>
        <taxon>Pentapetalae</taxon>
        <taxon>rosids</taxon>
        <taxon>fabids</taxon>
        <taxon>Fabales</taxon>
        <taxon>Fabaceae</taxon>
        <taxon>Papilionoideae</taxon>
        <taxon>50 kb inversion clade</taxon>
        <taxon>NPAAA clade</taxon>
        <taxon>indigoferoid/millettioid clade</taxon>
        <taxon>Phaseoleae</taxon>
        <taxon>Mucuna</taxon>
    </lineage>
</organism>
<evidence type="ECO:0000313" key="3">
    <source>
        <dbReference type="Proteomes" id="UP000257109"/>
    </source>
</evidence>
<evidence type="ECO:0000313" key="2">
    <source>
        <dbReference type="EMBL" id="RDX91833.1"/>
    </source>
</evidence>
<name>A0A371GNA7_MUCPR</name>
<proteinExistence type="predicted"/>
<reference evidence="2" key="1">
    <citation type="submission" date="2018-05" db="EMBL/GenBank/DDBJ databases">
        <title>Draft genome of Mucuna pruriens seed.</title>
        <authorList>
            <person name="Nnadi N.E."/>
            <person name="Vos R."/>
            <person name="Hasami M.H."/>
            <person name="Devisetty U.K."/>
            <person name="Aguiy J.C."/>
        </authorList>
    </citation>
    <scope>NUCLEOTIDE SEQUENCE [LARGE SCALE GENOMIC DNA]</scope>
    <source>
        <strain evidence="2">JCA_2017</strain>
    </source>
</reference>
<sequence length="189" mass="22364">MTSCSLNINESMRETRPPTNRRRSRTRMLGWKNLSLNKYDTTWDPYDTTWDPDEHINANVTQVNLFTNDDVILCRVFPTSLKGEILNWYTQFDRLFCNIDRLVCNIYREEEDESLCSFMDRFSGVVVKNKDLYPKVTLHSMIMALKLELFSNNLYKRPLTLMDELRARASKYIQMEEMAGNRDGVKVEH</sequence>
<feature type="compositionally biased region" description="Polar residues" evidence="1">
    <location>
        <begin position="1"/>
        <end position="10"/>
    </location>
</feature>
<dbReference type="EMBL" id="QJKJ01005023">
    <property type="protein sequence ID" value="RDX91833.1"/>
    <property type="molecule type" value="Genomic_DNA"/>
</dbReference>
<protein>
    <recommendedName>
        <fullName evidence="4">Retrotransposon gag domain-containing protein</fullName>
    </recommendedName>
</protein>